<dbReference type="SUPFAM" id="SSF50129">
    <property type="entry name" value="GroES-like"/>
    <property type="match status" value="1"/>
</dbReference>
<dbReference type="GO" id="GO:0016491">
    <property type="term" value="F:oxidoreductase activity"/>
    <property type="evidence" value="ECO:0007669"/>
    <property type="project" value="InterPro"/>
</dbReference>
<dbReference type="Gene3D" id="3.40.50.1820">
    <property type="entry name" value="alpha/beta hydrolase"/>
    <property type="match status" value="1"/>
</dbReference>
<dbReference type="AlphaFoldDB" id="A0A1H9KD53"/>
<organism evidence="2 3">
    <name type="scientific">Giesbergeria anulus</name>
    <dbReference type="NCBI Taxonomy" id="180197"/>
    <lineage>
        <taxon>Bacteria</taxon>
        <taxon>Pseudomonadati</taxon>
        <taxon>Pseudomonadota</taxon>
        <taxon>Betaproteobacteria</taxon>
        <taxon>Burkholderiales</taxon>
        <taxon>Comamonadaceae</taxon>
        <taxon>Giesbergeria</taxon>
    </lineage>
</organism>
<dbReference type="InterPro" id="IPR036291">
    <property type="entry name" value="NAD(P)-bd_dom_sf"/>
</dbReference>
<dbReference type="SMART" id="SM00829">
    <property type="entry name" value="PKS_ER"/>
    <property type="match status" value="1"/>
</dbReference>
<dbReference type="SUPFAM" id="SSF51735">
    <property type="entry name" value="NAD(P)-binding Rossmann-fold domains"/>
    <property type="match status" value="1"/>
</dbReference>
<dbReference type="Gene3D" id="3.40.50.720">
    <property type="entry name" value="NAD(P)-binding Rossmann-like Domain"/>
    <property type="match status" value="1"/>
</dbReference>
<dbReference type="SUPFAM" id="SSF53474">
    <property type="entry name" value="alpha/beta-Hydrolases"/>
    <property type="match status" value="1"/>
</dbReference>
<keyword evidence="3" id="KW-1185">Reference proteome</keyword>
<dbReference type="PANTHER" id="PTHR11695:SF294">
    <property type="entry name" value="RETICULON-4-INTERACTING PROTEIN 1, MITOCHONDRIAL"/>
    <property type="match status" value="1"/>
</dbReference>
<protein>
    <submittedName>
        <fullName evidence="2">NADPH:quinone reductase</fullName>
    </submittedName>
</protein>
<reference evidence="2 3" key="1">
    <citation type="submission" date="2016-10" db="EMBL/GenBank/DDBJ databases">
        <authorList>
            <person name="de Groot N.N."/>
        </authorList>
    </citation>
    <scope>NUCLEOTIDE SEQUENCE [LARGE SCALE GENOMIC DNA]</scope>
    <source>
        <strain evidence="2 3">ATCC 35958</strain>
    </source>
</reference>
<sequence>MSHVTWKNVPTRTIDVCGVPFAYRELGSDSGVPVIFLHHLMAVLDDWDPRVIDGIAAHRRVIAFDNRGVGASGGAAPHTLEEMGRDAIAFIRALGLQQVDLLGFSLGGGVAQMVALQAPDLVRRMVLAGTGPRGGGGIDEINKIAVVAYLKAALTLSDPRNFLFFPRTPEGKHAAKDYFSRLKERTENRDKPISLQARRAQLQAIRTAGLSTPDDLSVIQQPVFVANGDQDLMVASSLSADMARRLPHAQLTIYPDSGHGGIFQHHRAFVPAVLDFLADSSDERPKMNTQTMKALTFKRYGKSPGIGFADVPRPTLKVDELLVQVHAASVNPVDNMILTGIFKPILHFQLPATLGSDLAGVVTEVGSGVTRFKPGDAVFANIFDLGTGAIAEFAVVPEHLAALKPANLDFVQAASIPMVGLTSWQALKERAKLRADQKVFIPAGSGGIGTFAIQLAKHLGAKVGTTTSTGNVALVRSLGADEVVDYKQQEFEKVLHGYDAVLGTVKGDAIEKSLGILKPGGTIVSLVGPLDAAFARAKRLNFVLTFVFGLMSRKIMRLAKRRDVTYSFLFARPDGAQLGEIGKLLETERIRPVIDKVFPFEQAKEALDYLAQGRSKGKIVVKMY</sequence>
<dbReference type="Pfam" id="PF13602">
    <property type="entry name" value="ADH_zinc_N_2"/>
    <property type="match status" value="1"/>
</dbReference>
<dbReference type="InterPro" id="IPR011032">
    <property type="entry name" value="GroES-like_sf"/>
</dbReference>
<dbReference type="EMBL" id="FOGD01000003">
    <property type="protein sequence ID" value="SEQ97012.1"/>
    <property type="molecule type" value="Genomic_DNA"/>
</dbReference>
<evidence type="ECO:0000259" key="1">
    <source>
        <dbReference type="SMART" id="SM00829"/>
    </source>
</evidence>
<dbReference type="InterPro" id="IPR029058">
    <property type="entry name" value="AB_hydrolase_fold"/>
</dbReference>
<dbReference type="InterPro" id="IPR050700">
    <property type="entry name" value="YIM1/Zinc_Alcohol_DH_Fams"/>
</dbReference>
<evidence type="ECO:0000313" key="2">
    <source>
        <dbReference type="EMBL" id="SEQ97012.1"/>
    </source>
</evidence>
<proteinExistence type="predicted"/>
<dbReference type="CDD" id="cd05289">
    <property type="entry name" value="MDR_like_2"/>
    <property type="match status" value="1"/>
</dbReference>
<evidence type="ECO:0000313" key="3">
    <source>
        <dbReference type="Proteomes" id="UP000199766"/>
    </source>
</evidence>
<name>A0A1H9KD53_9BURK</name>
<dbReference type="PANTHER" id="PTHR11695">
    <property type="entry name" value="ALCOHOL DEHYDROGENASE RELATED"/>
    <property type="match status" value="1"/>
</dbReference>
<feature type="domain" description="Enoyl reductase (ER)" evidence="1">
    <location>
        <begin position="301"/>
        <end position="621"/>
    </location>
</feature>
<dbReference type="Pfam" id="PF00561">
    <property type="entry name" value="Abhydrolase_1"/>
    <property type="match status" value="1"/>
</dbReference>
<dbReference type="InterPro" id="IPR000073">
    <property type="entry name" value="AB_hydrolase_1"/>
</dbReference>
<dbReference type="InterPro" id="IPR020843">
    <property type="entry name" value="ER"/>
</dbReference>
<dbReference type="InterPro" id="IPR013154">
    <property type="entry name" value="ADH-like_N"/>
</dbReference>
<dbReference type="Gene3D" id="3.90.180.10">
    <property type="entry name" value="Medium-chain alcohol dehydrogenases, catalytic domain"/>
    <property type="match status" value="1"/>
</dbReference>
<dbReference type="STRING" id="180197.SAMN02982919_01522"/>
<dbReference type="Pfam" id="PF08240">
    <property type="entry name" value="ADH_N"/>
    <property type="match status" value="1"/>
</dbReference>
<dbReference type="Proteomes" id="UP000199766">
    <property type="component" value="Unassembled WGS sequence"/>
</dbReference>
<gene>
    <name evidence="2" type="ORF">SAMN02982919_01522</name>
</gene>
<accession>A0A1H9KD53</accession>
<dbReference type="PRINTS" id="PR00111">
    <property type="entry name" value="ABHYDROLASE"/>
</dbReference>